<dbReference type="Proteomes" id="UP000280434">
    <property type="component" value="Unassembled WGS sequence"/>
</dbReference>
<dbReference type="InterPro" id="IPR001173">
    <property type="entry name" value="Glyco_trans_2-like"/>
</dbReference>
<dbReference type="PANTHER" id="PTHR43685:SF11">
    <property type="entry name" value="GLYCOSYLTRANSFERASE TAGX-RELATED"/>
    <property type="match status" value="1"/>
</dbReference>
<dbReference type="InterPro" id="IPR050834">
    <property type="entry name" value="Glycosyltransf_2"/>
</dbReference>
<name>A0A494XM54_9BURK</name>
<evidence type="ECO:0000313" key="2">
    <source>
        <dbReference type="EMBL" id="RKP50852.1"/>
    </source>
</evidence>
<dbReference type="GO" id="GO:0016740">
    <property type="term" value="F:transferase activity"/>
    <property type="evidence" value="ECO:0007669"/>
    <property type="project" value="UniProtKB-KW"/>
</dbReference>
<keyword evidence="2" id="KW-0808">Transferase</keyword>
<organism evidence="2 3">
    <name type="scientific">Trinickia fusca</name>
    <dbReference type="NCBI Taxonomy" id="2419777"/>
    <lineage>
        <taxon>Bacteria</taxon>
        <taxon>Pseudomonadati</taxon>
        <taxon>Pseudomonadota</taxon>
        <taxon>Betaproteobacteria</taxon>
        <taxon>Burkholderiales</taxon>
        <taxon>Burkholderiaceae</taxon>
        <taxon>Trinickia</taxon>
    </lineage>
</organism>
<dbReference type="Pfam" id="PF00535">
    <property type="entry name" value="Glycos_transf_2"/>
    <property type="match status" value="2"/>
</dbReference>
<feature type="domain" description="Glycosyltransferase 2-like" evidence="1">
    <location>
        <begin position="321"/>
        <end position="433"/>
    </location>
</feature>
<accession>A0A494XM54</accession>
<sequence>MPDNFDFPVIDVSIVTFNSERWIASFWRSLTTQRYPLDKISLLVRDNGSQDGTVNALRALIAEDGHRFAAVSVDAGENVGFGRGHNANIARGNAAFCLVTNVDLTFDSQGIENVVRTATTDDDRVAAWEFRQKPYEHPKCYDPVTLEVNWASSACVLFRRSAFEHVGGYEPRLFLYGEDVELSYRLRDHGYMLRYCVDAVCWHYTYETANELKPAQFFGSTLANVLLRLRYGTRPEVLAGLSMYLGLFLIPTPVPGRLKGLLAGLRKIARDGWYFLRTRKKSDIRFGFRGWDYEQSREGAFVEFGELPADAPLVSIIVRTCAGRVGKLQEAVRSVLHQTYPNIELVVVEDGSTQAQAFVSEVAASGSLAAVQYHPIAKAGRCVAGNVGLAAAKGVYACFLDDDDLLYADHIEVLAPRLAKRPDLAGIYSLAFQIDTEVISHDPWRYRDVGRYVAVREPFSRAAIWHHNLMPIQAILFRRDLFDRFGGFDVELDRLEDWDLWVRYCQKESYELIERVTSAYRVPARNDHASARLKELDDYYQKALRARDRMVVEMTPNEVIAYATELAKIMYPVAISRSRLRAIAARVPGIWTVRRLYLGGRGLAVRVKRKLANGRVRS</sequence>
<evidence type="ECO:0000259" key="1">
    <source>
        <dbReference type="Pfam" id="PF00535"/>
    </source>
</evidence>
<dbReference type="SUPFAM" id="SSF53448">
    <property type="entry name" value="Nucleotide-diphospho-sugar transferases"/>
    <property type="match status" value="2"/>
</dbReference>
<keyword evidence="3" id="KW-1185">Reference proteome</keyword>
<proteinExistence type="predicted"/>
<feature type="domain" description="Glycosyltransferase 2-like" evidence="1">
    <location>
        <begin position="12"/>
        <end position="129"/>
    </location>
</feature>
<dbReference type="AlphaFoldDB" id="A0A494XM54"/>
<gene>
    <name evidence="2" type="ORF">D7S89_07205</name>
</gene>
<dbReference type="Gene3D" id="3.90.550.10">
    <property type="entry name" value="Spore Coat Polysaccharide Biosynthesis Protein SpsA, Chain A"/>
    <property type="match status" value="2"/>
</dbReference>
<dbReference type="InterPro" id="IPR029044">
    <property type="entry name" value="Nucleotide-diphossugar_trans"/>
</dbReference>
<protein>
    <submittedName>
        <fullName evidence="2">Glycosyltransferase</fullName>
    </submittedName>
</protein>
<evidence type="ECO:0000313" key="3">
    <source>
        <dbReference type="Proteomes" id="UP000280434"/>
    </source>
</evidence>
<dbReference type="PANTHER" id="PTHR43685">
    <property type="entry name" value="GLYCOSYLTRANSFERASE"/>
    <property type="match status" value="1"/>
</dbReference>
<reference evidence="2 3" key="1">
    <citation type="submission" date="2018-10" db="EMBL/GenBank/DDBJ databases">
        <title>Paraburkholderia sp. 7MK8-2, isolated from soil.</title>
        <authorList>
            <person name="Gao Z.-H."/>
            <person name="Qiu L.-H."/>
        </authorList>
    </citation>
    <scope>NUCLEOTIDE SEQUENCE [LARGE SCALE GENOMIC DNA]</scope>
    <source>
        <strain evidence="2 3">7MK8-2</strain>
    </source>
</reference>
<comment type="caution">
    <text evidence="2">The sequence shown here is derived from an EMBL/GenBank/DDBJ whole genome shotgun (WGS) entry which is preliminary data.</text>
</comment>
<dbReference type="Pfam" id="PF13641">
    <property type="entry name" value="Glyco_tranf_2_3"/>
    <property type="match status" value="1"/>
</dbReference>
<dbReference type="EMBL" id="RBZV01000002">
    <property type="protein sequence ID" value="RKP50852.1"/>
    <property type="molecule type" value="Genomic_DNA"/>
</dbReference>